<keyword evidence="1" id="KW-1133">Transmembrane helix</keyword>
<feature type="transmembrane region" description="Helical" evidence="1">
    <location>
        <begin position="235"/>
        <end position="257"/>
    </location>
</feature>
<feature type="transmembrane region" description="Helical" evidence="1">
    <location>
        <begin position="304"/>
        <end position="326"/>
    </location>
</feature>
<protein>
    <recommendedName>
        <fullName evidence="4">Glycosyltransferase RgtA/B/C/D-like domain-containing protein</fullName>
    </recommendedName>
</protein>
<keyword evidence="1" id="KW-0472">Membrane</keyword>
<evidence type="ECO:0000313" key="2">
    <source>
        <dbReference type="EMBL" id="MFG6443425.1"/>
    </source>
</evidence>
<feature type="transmembrane region" description="Helical" evidence="1">
    <location>
        <begin position="79"/>
        <end position="96"/>
    </location>
</feature>
<keyword evidence="3" id="KW-1185">Reference proteome</keyword>
<feature type="transmembrane region" description="Helical" evidence="1">
    <location>
        <begin position="167"/>
        <end position="188"/>
    </location>
</feature>
<feature type="transmembrane region" description="Helical" evidence="1">
    <location>
        <begin position="361"/>
        <end position="380"/>
    </location>
</feature>
<accession>A0ABW7FPZ5</accession>
<evidence type="ECO:0000256" key="1">
    <source>
        <dbReference type="SAM" id="Phobius"/>
    </source>
</evidence>
<sequence>MTPRRYLPILLLVTLAVGALAIDQRSLWTDEIGTWSTAVANGPMDWALRFWHHHNSDGQIPLYHLFMYLWTQAAGTSELALRLANLPWLLLALLGLHRLRLEAPVRWLAIGIFCLHPLVWYQLNEARPYLLHLAGACWLMTGCINLLQAQREDDTDTSWRELLIGSFLLIGSSALGAFWIFGALAAFIACNRPPLMSLIGAARRQPGFTLLLLLGCALIITVAAHSHLSGARASLAASFSVGGLVYGFIELLGAAGLGPSRHDLRTQLRLADPTQLGMMFAAAVLLACCLLAAWRGLKGARPRCFAAISLLLPIAMLAAVGLLLHWRVVGRHLSGALPLLCLAMACFAHKAWQEKQLIARGLAAAMLLALAASTLAIRVADRHGKDDYRQAAQWARAALQEGKVVLWLANERAIGYYRLAGWTPDGIVDMPAKLIPFTHYPAYKATGAPAPDIVIYSPREGVDPSGLARPLLQTGAYTRTDTAIAFELHQKH</sequence>
<organism evidence="2 3">
    <name type="scientific">Pelomonas margarita</name>
    <dbReference type="NCBI Taxonomy" id="3299031"/>
    <lineage>
        <taxon>Bacteria</taxon>
        <taxon>Pseudomonadati</taxon>
        <taxon>Pseudomonadota</taxon>
        <taxon>Betaproteobacteria</taxon>
        <taxon>Burkholderiales</taxon>
        <taxon>Sphaerotilaceae</taxon>
        <taxon>Roseateles</taxon>
    </lineage>
</organism>
<evidence type="ECO:0000313" key="3">
    <source>
        <dbReference type="Proteomes" id="UP001606301"/>
    </source>
</evidence>
<feature type="transmembrane region" description="Helical" evidence="1">
    <location>
        <begin position="277"/>
        <end position="297"/>
    </location>
</feature>
<dbReference type="Proteomes" id="UP001606301">
    <property type="component" value="Unassembled WGS sequence"/>
</dbReference>
<dbReference type="RefSeq" id="WP_394402027.1">
    <property type="nucleotide sequence ID" value="NZ_JBIGHW010000023.1"/>
</dbReference>
<gene>
    <name evidence="2" type="ORF">ACG0Z3_22285</name>
</gene>
<dbReference type="EMBL" id="JBIGHW010000023">
    <property type="protein sequence ID" value="MFG6443425.1"/>
    <property type="molecule type" value="Genomic_DNA"/>
</dbReference>
<comment type="caution">
    <text evidence="2">The sequence shown here is derived from an EMBL/GenBank/DDBJ whole genome shotgun (WGS) entry which is preliminary data.</text>
</comment>
<proteinExistence type="predicted"/>
<feature type="transmembrane region" description="Helical" evidence="1">
    <location>
        <begin position="129"/>
        <end position="147"/>
    </location>
</feature>
<keyword evidence="1" id="KW-0812">Transmembrane</keyword>
<feature type="transmembrane region" description="Helical" evidence="1">
    <location>
        <begin position="103"/>
        <end position="123"/>
    </location>
</feature>
<reference evidence="2 3" key="1">
    <citation type="submission" date="2024-08" db="EMBL/GenBank/DDBJ databases">
        <authorList>
            <person name="Lu H."/>
        </authorList>
    </citation>
    <scope>NUCLEOTIDE SEQUENCE [LARGE SCALE GENOMIC DNA]</scope>
    <source>
        <strain evidence="2 3">LKC17W</strain>
    </source>
</reference>
<feature type="transmembrane region" description="Helical" evidence="1">
    <location>
        <begin position="208"/>
        <end position="228"/>
    </location>
</feature>
<name>A0ABW7FPZ5_9BURK</name>
<evidence type="ECO:0008006" key="4">
    <source>
        <dbReference type="Google" id="ProtNLM"/>
    </source>
</evidence>